<evidence type="ECO:0000256" key="2">
    <source>
        <dbReference type="ARBA" id="ARBA00023125"/>
    </source>
</evidence>
<sequence>MAASPSLASTAAPGSARGRGVGPSAGLSADIGAALEQRIRSGAYAPGARLPTEMALAAEFGVSRAVVREAVARLKADGLVASRQGSGMSVAARPDSGSFKLAPGTPAGEALSHIFELRALVETGAAELAARRRTPADLAAMYAALQAMGEAVRQGDDGAEDDDVFHQAIAAATHNPEIRRFVSFLSAQFSESRRPTWDAAGHATGRAAAAQAEHERLYAAIAAGDAAAARQAAAGHLYQAAARVGAAPQATCLEAKLAVGPAHEENDHG</sequence>
<dbReference type="PANTHER" id="PTHR43537:SF24">
    <property type="entry name" value="GLUCONATE OPERON TRANSCRIPTIONAL REPRESSOR"/>
    <property type="match status" value="1"/>
</dbReference>
<feature type="region of interest" description="Disordered" evidence="4">
    <location>
        <begin position="1"/>
        <end position="23"/>
    </location>
</feature>
<dbReference type="InterPro" id="IPR036390">
    <property type="entry name" value="WH_DNA-bd_sf"/>
</dbReference>
<comment type="caution">
    <text evidence="6">The sequence shown here is derived from an EMBL/GenBank/DDBJ whole genome shotgun (WGS) entry which is preliminary data.</text>
</comment>
<gene>
    <name evidence="6" type="ORF">EV678_1426</name>
</gene>
<proteinExistence type="predicted"/>
<name>A0ABY0IU13_9RHOO</name>
<dbReference type="InterPro" id="IPR011711">
    <property type="entry name" value="GntR_C"/>
</dbReference>
<dbReference type="PRINTS" id="PR00035">
    <property type="entry name" value="HTHGNTR"/>
</dbReference>
<dbReference type="PANTHER" id="PTHR43537">
    <property type="entry name" value="TRANSCRIPTIONAL REGULATOR, GNTR FAMILY"/>
    <property type="match status" value="1"/>
</dbReference>
<dbReference type="EMBL" id="SHKM01000001">
    <property type="protein sequence ID" value="RZT90607.1"/>
    <property type="molecule type" value="Genomic_DNA"/>
</dbReference>
<dbReference type="PROSITE" id="PS50949">
    <property type="entry name" value="HTH_GNTR"/>
    <property type="match status" value="1"/>
</dbReference>
<evidence type="ECO:0000256" key="3">
    <source>
        <dbReference type="ARBA" id="ARBA00023163"/>
    </source>
</evidence>
<evidence type="ECO:0000313" key="7">
    <source>
        <dbReference type="Proteomes" id="UP000292136"/>
    </source>
</evidence>
<evidence type="ECO:0000256" key="4">
    <source>
        <dbReference type="SAM" id="MobiDB-lite"/>
    </source>
</evidence>
<dbReference type="Pfam" id="PF07729">
    <property type="entry name" value="FCD"/>
    <property type="match status" value="1"/>
</dbReference>
<dbReference type="SMART" id="SM00345">
    <property type="entry name" value="HTH_GNTR"/>
    <property type="match status" value="1"/>
</dbReference>
<accession>A0ABY0IU13</accession>
<dbReference type="Gene3D" id="1.20.120.530">
    <property type="entry name" value="GntR ligand-binding domain-like"/>
    <property type="match status" value="1"/>
</dbReference>
<dbReference type="SUPFAM" id="SSF46785">
    <property type="entry name" value="Winged helix' DNA-binding domain"/>
    <property type="match status" value="1"/>
</dbReference>
<dbReference type="Gene3D" id="1.10.10.10">
    <property type="entry name" value="Winged helix-like DNA-binding domain superfamily/Winged helix DNA-binding domain"/>
    <property type="match status" value="1"/>
</dbReference>
<keyword evidence="3" id="KW-0804">Transcription</keyword>
<dbReference type="SUPFAM" id="SSF48008">
    <property type="entry name" value="GntR ligand-binding domain-like"/>
    <property type="match status" value="1"/>
</dbReference>
<dbReference type="Pfam" id="PF00392">
    <property type="entry name" value="GntR"/>
    <property type="match status" value="1"/>
</dbReference>
<protein>
    <submittedName>
        <fullName evidence="6">GntR family transcriptional regulator</fullName>
    </submittedName>
</protein>
<dbReference type="InterPro" id="IPR008920">
    <property type="entry name" value="TF_FadR/GntR_C"/>
</dbReference>
<dbReference type="Proteomes" id="UP000292136">
    <property type="component" value="Unassembled WGS sequence"/>
</dbReference>
<dbReference type="CDD" id="cd07377">
    <property type="entry name" value="WHTH_GntR"/>
    <property type="match status" value="1"/>
</dbReference>
<keyword evidence="7" id="KW-1185">Reference proteome</keyword>
<dbReference type="InterPro" id="IPR036388">
    <property type="entry name" value="WH-like_DNA-bd_sf"/>
</dbReference>
<evidence type="ECO:0000259" key="5">
    <source>
        <dbReference type="PROSITE" id="PS50949"/>
    </source>
</evidence>
<keyword evidence="1" id="KW-0805">Transcription regulation</keyword>
<feature type="domain" description="HTH gntR-type" evidence="5">
    <location>
        <begin position="25"/>
        <end position="93"/>
    </location>
</feature>
<reference evidence="6 7" key="1">
    <citation type="submission" date="2019-02" db="EMBL/GenBank/DDBJ databases">
        <title>Genomic Encyclopedia of Type Strains, Phase IV (KMG-IV): sequencing the most valuable type-strain genomes for metagenomic binning, comparative biology and taxonomic classification.</title>
        <authorList>
            <person name="Goeker M."/>
        </authorList>
    </citation>
    <scope>NUCLEOTIDE SEQUENCE [LARGE SCALE GENOMIC DNA]</scope>
    <source>
        <strain evidence="6 7">DSM 21223</strain>
    </source>
</reference>
<keyword evidence="2" id="KW-0238">DNA-binding</keyword>
<dbReference type="SMART" id="SM00895">
    <property type="entry name" value="FCD"/>
    <property type="match status" value="1"/>
</dbReference>
<organism evidence="6 7">
    <name type="scientific">Azospira oryzae</name>
    <dbReference type="NCBI Taxonomy" id="146939"/>
    <lineage>
        <taxon>Bacteria</taxon>
        <taxon>Pseudomonadati</taxon>
        <taxon>Pseudomonadota</taxon>
        <taxon>Betaproteobacteria</taxon>
        <taxon>Rhodocyclales</taxon>
        <taxon>Rhodocyclaceae</taxon>
        <taxon>Azospira</taxon>
    </lineage>
</organism>
<feature type="compositionally biased region" description="Low complexity" evidence="4">
    <location>
        <begin position="1"/>
        <end position="16"/>
    </location>
</feature>
<evidence type="ECO:0000313" key="6">
    <source>
        <dbReference type="EMBL" id="RZT90607.1"/>
    </source>
</evidence>
<evidence type="ECO:0000256" key="1">
    <source>
        <dbReference type="ARBA" id="ARBA00023015"/>
    </source>
</evidence>
<dbReference type="RefSeq" id="WP_130458994.1">
    <property type="nucleotide sequence ID" value="NZ_SHKM01000001.1"/>
</dbReference>
<dbReference type="InterPro" id="IPR000524">
    <property type="entry name" value="Tscrpt_reg_HTH_GntR"/>
</dbReference>